<evidence type="ECO:0000313" key="1">
    <source>
        <dbReference type="EMBL" id="CSC91905.1"/>
    </source>
</evidence>
<dbReference type="AlphaFoldDB" id="A0A656A471"/>
<dbReference type="InterPro" id="IPR032710">
    <property type="entry name" value="NTF2-like_dom_sf"/>
</dbReference>
<gene>
    <name evidence="1" type="ORF">ERS013201_03889</name>
</gene>
<dbReference type="Pfam" id="PF07366">
    <property type="entry name" value="SnoaL"/>
    <property type="match status" value="1"/>
</dbReference>
<name>A0A656A471_VIBCL</name>
<dbReference type="Proteomes" id="UP000046067">
    <property type="component" value="Unassembled WGS sequence"/>
</dbReference>
<organism evidence="1 2">
    <name type="scientific">Vibrio cholerae</name>
    <dbReference type="NCBI Taxonomy" id="666"/>
    <lineage>
        <taxon>Bacteria</taxon>
        <taxon>Pseudomonadati</taxon>
        <taxon>Pseudomonadota</taxon>
        <taxon>Gammaproteobacteria</taxon>
        <taxon>Vibrionales</taxon>
        <taxon>Vibrionaceae</taxon>
        <taxon>Vibrio</taxon>
    </lineage>
</organism>
<dbReference type="Gene3D" id="3.10.450.50">
    <property type="match status" value="1"/>
</dbReference>
<proteinExistence type="predicted"/>
<protein>
    <submittedName>
        <fullName evidence="1">Predicted ester cyclase</fullName>
    </submittedName>
</protein>
<accession>A0A656A471</accession>
<dbReference type="InterPro" id="IPR009959">
    <property type="entry name" value="Cyclase_SnoaL-like"/>
</dbReference>
<dbReference type="GO" id="GO:0030638">
    <property type="term" value="P:polyketide metabolic process"/>
    <property type="evidence" value="ECO:0007669"/>
    <property type="project" value="InterPro"/>
</dbReference>
<reference evidence="1 2" key="1">
    <citation type="submission" date="2015-07" db="EMBL/GenBank/DDBJ databases">
        <authorList>
            <consortium name="Pathogen Informatics"/>
        </authorList>
    </citation>
    <scope>NUCLEOTIDE SEQUENCE [LARGE SCALE GENOMIC DNA]</scope>
    <source>
        <strain evidence="1 2">A325</strain>
    </source>
</reference>
<sequence>MRCQPLRRALAECKESLMSVEQVVRGFIEQVRSGKSPELSAQYLAPVVIAHQIVSGVSEAIERTPENYRLHVEEFLEAYGSYELLIEEFLVQEEKVYVRWRQEGRHVGNILGYEPTGLKLSTVGSAVYRVSGNKIVEYWIQQENQGLRNQLEANLEQFS</sequence>
<dbReference type="EMBL" id="CWQJ01000059">
    <property type="protein sequence ID" value="CSC91905.1"/>
    <property type="molecule type" value="Genomic_DNA"/>
</dbReference>
<dbReference type="SUPFAM" id="SSF54427">
    <property type="entry name" value="NTF2-like"/>
    <property type="match status" value="1"/>
</dbReference>
<evidence type="ECO:0000313" key="2">
    <source>
        <dbReference type="Proteomes" id="UP000046067"/>
    </source>
</evidence>